<accession>A0AA51GED1</accession>
<reference evidence="1" key="2">
    <citation type="submission" date="2023-06" db="EMBL/GenBank/DDBJ databases">
        <authorList>
            <person name="Williams T.J."/>
            <person name="Allen M.A."/>
            <person name="Ivanova N."/>
            <person name="Huntemann M."/>
            <person name="Haque S."/>
            <person name="Hancock A.M."/>
            <person name="Brazendale S."/>
            <person name="Cavicchioli R."/>
        </authorList>
    </citation>
    <scope>NUCLEOTIDE SEQUENCE</scope>
    <source>
        <strain evidence="1">MAG_Ga0307966_1000010</strain>
    </source>
</reference>
<protein>
    <recommendedName>
        <fullName evidence="2">30S ribosomal protein S20</fullName>
    </recommendedName>
</protein>
<name>A0AA51GED1_9BACT</name>
<dbReference type="EMBL" id="CP128385">
    <property type="protein sequence ID" value="WMI30391.1"/>
    <property type="molecule type" value="Genomic_DNA"/>
</dbReference>
<dbReference type="Proteomes" id="UP001238843">
    <property type="component" value="Chromosome"/>
</dbReference>
<dbReference type="GO" id="GO:0006412">
    <property type="term" value="P:translation"/>
    <property type="evidence" value="ECO:0007669"/>
    <property type="project" value="InterPro"/>
</dbReference>
<evidence type="ECO:0008006" key="2">
    <source>
        <dbReference type="Google" id="ProtNLM"/>
    </source>
</evidence>
<reference evidence="1" key="1">
    <citation type="journal article" date="2021" name="Front. Microbiol.">
        <title>Genome Analysis of a Verrucomicrobial Endosymbiont With a Tiny Genome Discovered in an Antarctic Lake.</title>
        <authorList>
            <person name="Williams T.J."/>
            <person name="Allen M.A."/>
            <person name="Ivanova N."/>
            <person name="Huntemann M."/>
            <person name="Haque S."/>
            <person name="Hancock A.M."/>
            <person name="Brazendale S."/>
            <person name="Cavicchioli R."/>
        </authorList>
    </citation>
    <scope>NUCLEOTIDE SEQUENCE</scope>
    <source>
        <strain evidence="1">MAG_Ga0307966_1000010</strain>
    </source>
</reference>
<dbReference type="Gene3D" id="1.20.58.110">
    <property type="entry name" value="Ribosomal protein S20"/>
    <property type="match status" value="1"/>
</dbReference>
<dbReference type="InterPro" id="IPR036510">
    <property type="entry name" value="Ribosomal_bS20_sf"/>
</dbReference>
<dbReference type="SUPFAM" id="SSF46992">
    <property type="entry name" value="Ribosomal protein S20"/>
    <property type="match status" value="1"/>
</dbReference>
<dbReference type="GO" id="GO:0003723">
    <property type="term" value="F:RNA binding"/>
    <property type="evidence" value="ECO:0007669"/>
    <property type="project" value="InterPro"/>
</dbReference>
<sequence>MDTKRSNKYLINRRIKLKIIGLKKKIIGYLVNQSLNNIKNVKTYINKYNSFLDKAKNKNIYHPNKVSREKGLLLKRVNSFFKK</sequence>
<organism evidence="1">
    <name type="scientific">Candidatus Organicella extenuata</name>
    <dbReference type="NCBI Taxonomy" id="2841811"/>
    <lineage>
        <taxon>Bacteria</taxon>
        <taxon>Pseudomonadati</taxon>
        <taxon>Verrucomicrobiota</taxon>
        <taxon>Candidatus Organicella</taxon>
    </lineage>
</organism>
<dbReference type="GO" id="GO:0005840">
    <property type="term" value="C:ribosome"/>
    <property type="evidence" value="ECO:0007669"/>
    <property type="project" value="InterPro"/>
</dbReference>
<dbReference type="AlphaFoldDB" id="A0AA51GED1"/>
<proteinExistence type="predicted"/>
<evidence type="ECO:0000313" key="1">
    <source>
        <dbReference type="EMBL" id="WMI30391.1"/>
    </source>
</evidence>
<gene>
    <name evidence="1" type="ORF">QTO32_00495</name>
</gene>
<dbReference type="GO" id="GO:0003735">
    <property type="term" value="F:structural constituent of ribosome"/>
    <property type="evidence" value="ECO:0007669"/>
    <property type="project" value="InterPro"/>
</dbReference>